<keyword evidence="2" id="KW-0812">Transmembrane</keyword>
<dbReference type="AlphaFoldDB" id="A0A059C5X6"/>
<evidence type="ECO:0000256" key="1">
    <source>
        <dbReference type="SAM" id="MobiDB-lite"/>
    </source>
</evidence>
<keyword evidence="2" id="KW-0472">Membrane</keyword>
<feature type="transmembrane region" description="Helical" evidence="2">
    <location>
        <begin position="87"/>
        <end position="114"/>
    </location>
</feature>
<feature type="region of interest" description="Disordered" evidence="1">
    <location>
        <begin position="17"/>
        <end position="36"/>
    </location>
</feature>
<dbReference type="EMBL" id="KK198757">
    <property type="protein sequence ID" value="KCW73644.1"/>
    <property type="molecule type" value="Genomic_DNA"/>
</dbReference>
<dbReference type="InParanoid" id="A0A059C5X6"/>
<evidence type="ECO:0000256" key="2">
    <source>
        <dbReference type="SAM" id="Phobius"/>
    </source>
</evidence>
<sequence length="118" mass="12905">MVPEPHSATPIACISLHKNQNETQRERERERERPPTTMQRVDELVKAFVSMTTKGASGMTTLCWSKSVFSMAEEVAKQLVIIGPEALLFGVLKCFLGGTGGMGSAAIFILKVIINSRP</sequence>
<gene>
    <name evidence="3" type="ORF">EUGRSUZ_E02222</name>
</gene>
<accession>A0A059C5X6</accession>
<evidence type="ECO:0000313" key="3">
    <source>
        <dbReference type="EMBL" id="KCW73644.1"/>
    </source>
</evidence>
<organism evidence="3">
    <name type="scientific">Eucalyptus grandis</name>
    <name type="common">Flooded gum</name>
    <dbReference type="NCBI Taxonomy" id="71139"/>
    <lineage>
        <taxon>Eukaryota</taxon>
        <taxon>Viridiplantae</taxon>
        <taxon>Streptophyta</taxon>
        <taxon>Embryophyta</taxon>
        <taxon>Tracheophyta</taxon>
        <taxon>Spermatophyta</taxon>
        <taxon>Magnoliopsida</taxon>
        <taxon>eudicotyledons</taxon>
        <taxon>Gunneridae</taxon>
        <taxon>Pentapetalae</taxon>
        <taxon>rosids</taxon>
        <taxon>malvids</taxon>
        <taxon>Myrtales</taxon>
        <taxon>Myrtaceae</taxon>
        <taxon>Myrtoideae</taxon>
        <taxon>Eucalypteae</taxon>
        <taxon>Eucalyptus</taxon>
    </lineage>
</organism>
<dbReference type="Gramene" id="KCW73644">
    <property type="protein sequence ID" value="KCW73644"/>
    <property type="gene ID" value="EUGRSUZ_E02222"/>
</dbReference>
<reference evidence="3" key="1">
    <citation type="submission" date="2013-07" db="EMBL/GenBank/DDBJ databases">
        <title>The genome of Eucalyptus grandis.</title>
        <authorList>
            <person name="Schmutz J."/>
            <person name="Hayes R."/>
            <person name="Myburg A."/>
            <person name="Tuskan G."/>
            <person name="Grattapaglia D."/>
            <person name="Rokhsar D.S."/>
        </authorList>
    </citation>
    <scope>NUCLEOTIDE SEQUENCE</scope>
    <source>
        <tissue evidence="3">Leaf extractions</tissue>
    </source>
</reference>
<name>A0A059C5X6_EUCGR</name>
<proteinExistence type="predicted"/>
<feature type="compositionally biased region" description="Basic and acidic residues" evidence="1">
    <location>
        <begin position="19"/>
        <end position="36"/>
    </location>
</feature>
<protein>
    <submittedName>
        <fullName evidence="3">Uncharacterized protein</fullName>
    </submittedName>
</protein>
<keyword evidence="2" id="KW-1133">Transmembrane helix</keyword>